<dbReference type="OrthoDB" id="9778236at2"/>
<evidence type="ECO:0000256" key="2">
    <source>
        <dbReference type="SAM" id="Coils"/>
    </source>
</evidence>
<dbReference type="GO" id="GO:1990281">
    <property type="term" value="C:efflux pump complex"/>
    <property type="evidence" value="ECO:0007669"/>
    <property type="project" value="TreeGrafter"/>
</dbReference>
<comment type="caution">
    <text evidence="4">The sequence shown here is derived from an EMBL/GenBank/DDBJ whole genome shotgun (WGS) entry which is preliminary data.</text>
</comment>
<dbReference type="NCBIfam" id="TIGR01730">
    <property type="entry name" value="RND_mfp"/>
    <property type="match status" value="1"/>
</dbReference>
<dbReference type="InterPro" id="IPR006143">
    <property type="entry name" value="RND_pump_MFP"/>
</dbReference>
<protein>
    <submittedName>
        <fullName evidence="4">HlyD family secretion protein</fullName>
    </submittedName>
</protein>
<dbReference type="InterPro" id="IPR058624">
    <property type="entry name" value="MdtA-like_HH"/>
</dbReference>
<dbReference type="AlphaFoldDB" id="A0A146GB98"/>
<dbReference type="InParanoid" id="A0A146GB98"/>
<proteinExistence type="inferred from homology"/>
<dbReference type="Gene3D" id="2.40.50.100">
    <property type="match status" value="1"/>
</dbReference>
<dbReference type="Proteomes" id="UP000076023">
    <property type="component" value="Unassembled WGS sequence"/>
</dbReference>
<comment type="similarity">
    <text evidence="1">Belongs to the membrane fusion protein (MFP) (TC 8.A.1) family.</text>
</comment>
<evidence type="ECO:0000256" key="1">
    <source>
        <dbReference type="ARBA" id="ARBA00009477"/>
    </source>
</evidence>
<dbReference type="PANTHER" id="PTHR30469">
    <property type="entry name" value="MULTIDRUG RESISTANCE PROTEIN MDTA"/>
    <property type="match status" value="1"/>
</dbReference>
<dbReference type="PANTHER" id="PTHR30469:SF15">
    <property type="entry name" value="HLYD FAMILY OF SECRETION PROTEINS"/>
    <property type="match status" value="1"/>
</dbReference>
<reference evidence="5" key="1">
    <citation type="journal article" date="2017" name="Genome Announc.">
        <title>Draft Genome Sequence of Terrimicrobium sacchariphilum NM-5T, a Facultative Anaerobic Soil Bacterium of the Class Spartobacteria.</title>
        <authorList>
            <person name="Qiu Y.L."/>
            <person name="Tourlousse D.M."/>
            <person name="Matsuura N."/>
            <person name="Ohashi A."/>
            <person name="Sekiguchi Y."/>
        </authorList>
    </citation>
    <scope>NUCLEOTIDE SEQUENCE [LARGE SCALE GENOMIC DNA]</scope>
    <source>
        <strain evidence="5">NM-5</strain>
    </source>
</reference>
<organism evidence="4 5">
    <name type="scientific">Terrimicrobium sacchariphilum</name>
    <dbReference type="NCBI Taxonomy" id="690879"/>
    <lineage>
        <taxon>Bacteria</taxon>
        <taxon>Pseudomonadati</taxon>
        <taxon>Verrucomicrobiota</taxon>
        <taxon>Terrimicrobiia</taxon>
        <taxon>Terrimicrobiales</taxon>
        <taxon>Terrimicrobiaceae</taxon>
        <taxon>Terrimicrobium</taxon>
    </lineage>
</organism>
<keyword evidence="2" id="KW-0175">Coiled coil</keyword>
<evidence type="ECO:0000259" key="3">
    <source>
        <dbReference type="Pfam" id="PF25876"/>
    </source>
</evidence>
<dbReference type="RefSeq" id="WP_075080127.1">
    <property type="nucleotide sequence ID" value="NZ_BDCO01000002.1"/>
</dbReference>
<dbReference type="Gene3D" id="2.40.30.170">
    <property type="match status" value="1"/>
</dbReference>
<keyword evidence="5" id="KW-1185">Reference proteome</keyword>
<evidence type="ECO:0000313" key="5">
    <source>
        <dbReference type="Proteomes" id="UP000076023"/>
    </source>
</evidence>
<evidence type="ECO:0000313" key="4">
    <source>
        <dbReference type="EMBL" id="GAT34503.1"/>
    </source>
</evidence>
<accession>A0A146GB98</accession>
<sequence>MKKKKPATVLRPLILVLLIGGGAAYWLTHNRDKTNEHLSGYAEGEMVYVSSPIAGQLQDLKVQRGDQSQAGAELFGLEREEEREAMQQAEASLRESQTRLSKAKLDYDRAKSLRDKRVIASEDYDAAEQGYLAAQHNVNAYERGLAQANWRFSQKVQPAPAGGLVYDTYYRPGEWVAAGSPVASILPPEYMKVRFFLPEERLGEFQIGAPVEIRMDGLAAPLEGRVSFVSPSAEYTLPIIYSRENRNKLVFLAEVRLAPDQAKQLHPGAPVEVVRKQP</sequence>
<dbReference type="EMBL" id="BDCO01000002">
    <property type="protein sequence ID" value="GAT34503.1"/>
    <property type="molecule type" value="Genomic_DNA"/>
</dbReference>
<gene>
    <name evidence="4" type="ORF">TSACC_22928</name>
</gene>
<dbReference type="Pfam" id="PF25876">
    <property type="entry name" value="HH_MFP_RND"/>
    <property type="match status" value="1"/>
</dbReference>
<feature type="domain" description="Multidrug resistance protein MdtA-like alpha-helical hairpin" evidence="3">
    <location>
        <begin position="86"/>
        <end position="151"/>
    </location>
</feature>
<feature type="coiled-coil region" evidence="2">
    <location>
        <begin position="79"/>
        <end position="106"/>
    </location>
</feature>
<dbReference type="STRING" id="690879.TSACC_22928"/>
<dbReference type="GO" id="GO:0015562">
    <property type="term" value="F:efflux transmembrane transporter activity"/>
    <property type="evidence" value="ECO:0007669"/>
    <property type="project" value="TreeGrafter"/>
</dbReference>
<name>A0A146GB98_TERSA</name>
<dbReference type="SUPFAM" id="SSF111369">
    <property type="entry name" value="HlyD-like secretion proteins"/>
    <property type="match status" value="1"/>
</dbReference>
<dbReference type="Gene3D" id="1.10.287.470">
    <property type="entry name" value="Helix hairpin bin"/>
    <property type="match status" value="1"/>
</dbReference>